<dbReference type="Pfam" id="PF11367">
    <property type="entry name" value="Tail_completion_gp17"/>
    <property type="match status" value="1"/>
</dbReference>
<gene>
    <name evidence="1" type="ORF">SAMN05444370_103539</name>
</gene>
<evidence type="ECO:0000313" key="1">
    <source>
        <dbReference type="EMBL" id="SEA23087.1"/>
    </source>
</evidence>
<evidence type="ECO:0008006" key="3">
    <source>
        <dbReference type="Google" id="ProtNLM"/>
    </source>
</evidence>
<dbReference type="EMBL" id="FNQM01000003">
    <property type="protein sequence ID" value="SEA23087.1"/>
    <property type="molecule type" value="Genomic_DNA"/>
</dbReference>
<evidence type="ECO:0000313" key="2">
    <source>
        <dbReference type="Proteomes" id="UP000198703"/>
    </source>
</evidence>
<dbReference type="InterPro" id="IPR053745">
    <property type="entry name" value="Viral_Tail_Comp_sf"/>
</dbReference>
<name>A0A1H3ZHF6_9RHOB</name>
<proteinExistence type="predicted"/>
<dbReference type="AlphaFoldDB" id="A0A1H3ZHF6"/>
<organism evidence="1 2">
    <name type="scientific">Rubrimonas cliftonensis</name>
    <dbReference type="NCBI Taxonomy" id="89524"/>
    <lineage>
        <taxon>Bacteria</taxon>
        <taxon>Pseudomonadati</taxon>
        <taxon>Pseudomonadota</taxon>
        <taxon>Alphaproteobacteria</taxon>
        <taxon>Rhodobacterales</taxon>
        <taxon>Paracoccaceae</taxon>
        <taxon>Rubrimonas</taxon>
    </lineage>
</organism>
<protein>
    <recommendedName>
        <fullName evidence="3">DUF3168 domain-containing protein</fullName>
    </recommendedName>
</protein>
<dbReference type="RefSeq" id="WP_175478807.1">
    <property type="nucleotide sequence ID" value="NZ_FNQM01000003.1"/>
</dbReference>
<reference evidence="1 2" key="1">
    <citation type="submission" date="2016-10" db="EMBL/GenBank/DDBJ databases">
        <authorList>
            <person name="de Groot N.N."/>
        </authorList>
    </citation>
    <scope>NUCLEOTIDE SEQUENCE [LARGE SCALE GENOMIC DNA]</scope>
    <source>
        <strain evidence="1 2">DSM 15345</strain>
    </source>
</reference>
<keyword evidence="2" id="KW-1185">Reference proteome</keyword>
<accession>A0A1H3ZHF6</accession>
<dbReference type="Gene3D" id="3.30.2000.30">
    <property type="match status" value="1"/>
</dbReference>
<dbReference type="Proteomes" id="UP000198703">
    <property type="component" value="Unassembled WGS sequence"/>
</dbReference>
<sequence length="140" mass="14704">MTYAFSWPLQQALYAALGDQPTIAAEADGGVHDAPPHADALGPDPAPFLLIGEETVEAWGDADMAGAAHVLTISVISGEAGFGRLKRIAGAVCDAALGPLILSRGRVALARFLGARTRLIARAGLRRIDLRFRFAIEQDG</sequence>
<dbReference type="InterPro" id="IPR021508">
    <property type="entry name" value="Gp17-like"/>
</dbReference>
<dbReference type="STRING" id="89524.SAMN05444370_103539"/>